<dbReference type="RefSeq" id="WP_011033821.1">
    <property type="nucleotide sequence ID" value="NZ_CP009511.1"/>
</dbReference>
<gene>
    <name evidence="1" type="ORF">MSMAP_2657</name>
</gene>
<dbReference type="SUPFAM" id="SSF55144">
    <property type="entry name" value="LigT-like"/>
    <property type="match status" value="1"/>
</dbReference>
<dbReference type="HOGENOM" id="CLU_1169579_0_0_2"/>
<organism evidence="1 2">
    <name type="scientific">Methanosarcina mazei SarPi</name>
    <dbReference type="NCBI Taxonomy" id="1434115"/>
    <lineage>
        <taxon>Archaea</taxon>
        <taxon>Methanobacteriati</taxon>
        <taxon>Methanobacteriota</taxon>
        <taxon>Stenosarchaea group</taxon>
        <taxon>Methanomicrobia</taxon>
        <taxon>Methanosarcinales</taxon>
        <taxon>Methanosarcinaceae</taxon>
        <taxon>Methanosarcina</taxon>
    </lineage>
</organism>
<dbReference type="Proteomes" id="UP000033116">
    <property type="component" value="Chromosome"/>
</dbReference>
<dbReference type="AlphaFoldDB" id="A0A0E3RDJ4"/>
<dbReference type="InterPro" id="IPR009097">
    <property type="entry name" value="Cyclic_Pdiesterase"/>
</dbReference>
<evidence type="ECO:0000313" key="2">
    <source>
        <dbReference type="Proteomes" id="UP000033116"/>
    </source>
</evidence>
<dbReference type="Gene3D" id="3.90.1140.10">
    <property type="entry name" value="Cyclic phosphodiesterase"/>
    <property type="match status" value="1"/>
</dbReference>
<proteinExistence type="predicted"/>
<accession>A0A0E3RDJ4</accession>
<evidence type="ECO:0008006" key="3">
    <source>
        <dbReference type="Google" id="ProtNLM"/>
    </source>
</evidence>
<evidence type="ECO:0000313" key="1">
    <source>
        <dbReference type="EMBL" id="AKB62642.1"/>
    </source>
</evidence>
<dbReference type="GeneID" id="24865947"/>
<dbReference type="PATRIC" id="fig|1434115.4.peg.3386"/>
<sequence length="223" mass="24915">MTDKPELTAIDVLLNPDEILIKKAFEVNERLRYEFSKGFKLDESHVPHITILQRYVRTTDLEKVFDAVKNVISSENVASLQLTAVKIECIASEGSLGLAAIVISPTKDLLNFQSKLIDALNPYIEKNGTSTAYYVAPEEDPNINEATLEYVENYIPDHSGKNFVPHVTVGVNTIESLEKISNEPFTPLKSSPVGIAVYHLGNYGTARKVLKEWNLSQMNRKHG</sequence>
<protein>
    <recommendedName>
        <fullName evidence="3">2'-5' RNA ligase family protein</fullName>
    </recommendedName>
</protein>
<dbReference type="EMBL" id="CP009511">
    <property type="protein sequence ID" value="AKB62642.1"/>
    <property type="molecule type" value="Genomic_DNA"/>
</dbReference>
<reference evidence="1 2" key="1">
    <citation type="submission" date="2014-07" db="EMBL/GenBank/DDBJ databases">
        <title>Methanogenic archaea and the global carbon cycle.</title>
        <authorList>
            <person name="Henriksen J.R."/>
            <person name="Luke J."/>
            <person name="Reinhart S."/>
            <person name="Benedict M.N."/>
            <person name="Youngblut N.D."/>
            <person name="Metcalf M.E."/>
            <person name="Whitaker R.J."/>
            <person name="Metcalf W.W."/>
        </authorList>
    </citation>
    <scope>NUCLEOTIDE SEQUENCE [LARGE SCALE GENOMIC DNA]</scope>
    <source>
        <strain evidence="1 2">SarPi</strain>
    </source>
</reference>
<name>A0A0E3RDJ4_METMZ</name>